<reference evidence="2 3" key="1">
    <citation type="submission" date="2014-01" db="EMBL/GenBank/DDBJ databases">
        <authorList>
            <consortium name="DOE Joint Genome Institute"/>
            <person name="Anderson I."/>
            <person name="Huntemann M."/>
            <person name="Han J."/>
            <person name="Chen A."/>
            <person name="Kyrpides N."/>
            <person name="Mavromatis K."/>
            <person name="Markowitz V."/>
            <person name="Palaniappan K."/>
            <person name="Ivanova N."/>
            <person name="Schaumberg A."/>
            <person name="Pati A."/>
            <person name="Liolios K."/>
            <person name="Nordberg H.P."/>
            <person name="Cantor M.N."/>
            <person name="Hua S.X."/>
            <person name="Woyke T."/>
        </authorList>
    </citation>
    <scope>NUCLEOTIDE SEQUENCE [LARGE SCALE GENOMIC DNA]</scope>
    <source>
        <strain evidence="2 3">XH-48</strain>
    </source>
</reference>
<dbReference type="EMBL" id="CP007055">
    <property type="protein sequence ID" value="AHG01039.1"/>
    <property type="molecule type" value="Genomic_DNA"/>
</dbReference>
<feature type="region of interest" description="Disordered" evidence="1">
    <location>
        <begin position="38"/>
        <end position="62"/>
    </location>
</feature>
<evidence type="ECO:0000313" key="3">
    <source>
        <dbReference type="Proteomes" id="UP000019024"/>
    </source>
</evidence>
<accession>W0JR08</accession>
<dbReference type="eggNOG" id="arCOG04704">
    <property type="taxonomic scope" value="Archaea"/>
</dbReference>
<organism evidence="2 3">
    <name type="scientific">Halostagnicola larsenii XH-48</name>
    <dbReference type="NCBI Taxonomy" id="797299"/>
    <lineage>
        <taxon>Archaea</taxon>
        <taxon>Methanobacteriati</taxon>
        <taxon>Methanobacteriota</taxon>
        <taxon>Stenosarchaea group</taxon>
        <taxon>Halobacteria</taxon>
        <taxon>Halobacteriales</taxon>
        <taxon>Natrialbaceae</taxon>
        <taxon>Halostagnicola</taxon>
    </lineage>
</organism>
<evidence type="ECO:0000256" key="1">
    <source>
        <dbReference type="SAM" id="MobiDB-lite"/>
    </source>
</evidence>
<evidence type="ECO:0000313" key="2">
    <source>
        <dbReference type="EMBL" id="AHG01039.1"/>
    </source>
</evidence>
<dbReference type="RefSeq" id="WP_049952940.1">
    <property type="nucleotide sequence ID" value="NZ_CP007055.1"/>
</dbReference>
<dbReference type="AlphaFoldDB" id="W0JR08"/>
<protein>
    <submittedName>
        <fullName evidence="2">Uncharacterized protein</fullName>
    </submittedName>
</protein>
<keyword evidence="3" id="KW-1185">Reference proteome</keyword>
<gene>
    <name evidence="2" type="ORF">HALLA_13800</name>
</gene>
<dbReference type="Proteomes" id="UP000019024">
    <property type="component" value="Chromosome"/>
</dbReference>
<dbReference type="GeneID" id="25145505"/>
<dbReference type="HOGENOM" id="CLU_2893131_0_0_2"/>
<proteinExistence type="predicted"/>
<dbReference type="KEGG" id="hlr:HALLA_13800"/>
<sequence>MCRRAATSPLEESPVVAHGISRNADRFLSLTETQLALEYRPRDDSSDVLDGTDPGRAGLETE</sequence>
<dbReference type="OrthoDB" id="199183at2157"/>
<name>W0JR08_9EURY</name>
<dbReference type="STRING" id="797299.HALLA_13800"/>